<proteinExistence type="predicted"/>
<sequence length="149" mass="16239">MAEPSRSEPQPAEAGLEGEGRLILVDQHVGSRLRFRRVQLGLSQEQLATAVGISFQQIQKYERGMNRIGASRLFELTRVLQVPVSFFFDGAPDGANPDEAAPPDSPASVPAELMNAPETLALIRAFHGIMVPEIRRRVLGLVRSLAPQG</sequence>
<comment type="caution">
    <text evidence="2">The sequence shown here is derived from an EMBL/GenBank/DDBJ whole genome shotgun (WGS) entry which is preliminary data.</text>
</comment>
<dbReference type="SUPFAM" id="SSF47413">
    <property type="entry name" value="lambda repressor-like DNA-binding domains"/>
    <property type="match status" value="1"/>
</dbReference>
<dbReference type="Pfam" id="PF01381">
    <property type="entry name" value="HTH_3"/>
    <property type="match status" value="1"/>
</dbReference>
<feature type="domain" description="HTH cro/C1-type" evidence="1">
    <location>
        <begin position="33"/>
        <end position="87"/>
    </location>
</feature>
<evidence type="ECO:0000313" key="2">
    <source>
        <dbReference type="EMBL" id="MBP0445263.1"/>
    </source>
</evidence>
<evidence type="ECO:0000313" key="3">
    <source>
        <dbReference type="Proteomes" id="UP000681594"/>
    </source>
</evidence>
<dbReference type="InterPro" id="IPR010982">
    <property type="entry name" value="Lambda_DNA-bd_dom_sf"/>
</dbReference>
<organism evidence="2 3">
    <name type="scientific">Pararoseomonas baculiformis</name>
    <dbReference type="NCBI Taxonomy" id="2820812"/>
    <lineage>
        <taxon>Bacteria</taxon>
        <taxon>Pseudomonadati</taxon>
        <taxon>Pseudomonadota</taxon>
        <taxon>Alphaproteobacteria</taxon>
        <taxon>Acetobacterales</taxon>
        <taxon>Acetobacteraceae</taxon>
        <taxon>Pararoseomonas</taxon>
    </lineage>
</organism>
<name>A0ABS4AE48_9PROT</name>
<accession>A0ABS4AE48</accession>
<dbReference type="PROSITE" id="PS50943">
    <property type="entry name" value="HTH_CROC1"/>
    <property type="match status" value="1"/>
</dbReference>
<dbReference type="CDD" id="cd00093">
    <property type="entry name" value="HTH_XRE"/>
    <property type="match status" value="1"/>
</dbReference>
<dbReference type="RefSeq" id="WP_209379515.1">
    <property type="nucleotide sequence ID" value="NZ_JAGIZB010000009.1"/>
</dbReference>
<dbReference type="Proteomes" id="UP000681594">
    <property type="component" value="Unassembled WGS sequence"/>
</dbReference>
<keyword evidence="3" id="KW-1185">Reference proteome</keyword>
<gene>
    <name evidence="2" type="ORF">J8J14_10785</name>
</gene>
<dbReference type="SMART" id="SM00530">
    <property type="entry name" value="HTH_XRE"/>
    <property type="match status" value="1"/>
</dbReference>
<dbReference type="Gene3D" id="1.10.260.40">
    <property type="entry name" value="lambda repressor-like DNA-binding domains"/>
    <property type="match status" value="1"/>
</dbReference>
<reference evidence="2 3" key="1">
    <citation type="submission" date="2021-03" db="EMBL/GenBank/DDBJ databases">
        <authorList>
            <person name="So Y."/>
        </authorList>
    </citation>
    <scope>NUCLEOTIDE SEQUENCE [LARGE SCALE GENOMIC DNA]</scope>
    <source>
        <strain evidence="2 3">SSH11</strain>
    </source>
</reference>
<evidence type="ECO:0000259" key="1">
    <source>
        <dbReference type="PROSITE" id="PS50943"/>
    </source>
</evidence>
<dbReference type="InterPro" id="IPR001387">
    <property type="entry name" value="Cro/C1-type_HTH"/>
</dbReference>
<protein>
    <submittedName>
        <fullName evidence="2">Helix-turn-helix transcriptional regulator</fullName>
    </submittedName>
</protein>
<dbReference type="EMBL" id="JAGIZB010000009">
    <property type="protein sequence ID" value="MBP0445263.1"/>
    <property type="molecule type" value="Genomic_DNA"/>
</dbReference>